<accession>A0A7J8MZT3</accession>
<organism evidence="1 2">
    <name type="scientific">Gossypium lobatum</name>
    <dbReference type="NCBI Taxonomy" id="34289"/>
    <lineage>
        <taxon>Eukaryota</taxon>
        <taxon>Viridiplantae</taxon>
        <taxon>Streptophyta</taxon>
        <taxon>Embryophyta</taxon>
        <taxon>Tracheophyta</taxon>
        <taxon>Spermatophyta</taxon>
        <taxon>Magnoliopsida</taxon>
        <taxon>eudicotyledons</taxon>
        <taxon>Gunneridae</taxon>
        <taxon>Pentapetalae</taxon>
        <taxon>rosids</taxon>
        <taxon>malvids</taxon>
        <taxon>Malvales</taxon>
        <taxon>Malvaceae</taxon>
        <taxon>Malvoideae</taxon>
        <taxon>Gossypium</taxon>
    </lineage>
</organism>
<dbReference type="EMBL" id="JABEZX010000011">
    <property type="protein sequence ID" value="MBA0570231.1"/>
    <property type="molecule type" value="Genomic_DNA"/>
</dbReference>
<dbReference type="Proteomes" id="UP000593572">
    <property type="component" value="Unassembled WGS sequence"/>
</dbReference>
<sequence>NKGYHEGVVQTASSLVSLIYSYYKEVQVLGEVCSPRVGHHKRKWYSPTKLVDNMVSHLLVTVGFNLGMDHFWVEEISVEVGVVVAADIWWVDLPD</sequence>
<comment type="caution">
    <text evidence="1">The sequence shown here is derived from an EMBL/GenBank/DDBJ whole genome shotgun (WGS) entry which is preliminary data.</text>
</comment>
<gene>
    <name evidence="1" type="ORF">Golob_003910</name>
</gene>
<evidence type="ECO:0000313" key="1">
    <source>
        <dbReference type="EMBL" id="MBA0570231.1"/>
    </source>
</evidence>
<name>A0A7J8MZT3_9ROSI</name>
<feature type="non-terminal residue" evidence="1">
    <location>
        <position position="95"/>
    </location>
</feature>
<keyword evidence="2" id="KW-1185">Reference proteome</keyword>
<proteinExistence type="predicted"/>
<reference evidence="1 2" key="1">
    <citation type="journal article" date="2019" name="Genome Biol. Evol.">
        <title>Insights into the evolution of the New World diploid cottons (Gossypium, subgenus Houzingenia) based on genome sequencing.</title>
        <authorList>
            <person name="Grover C.E."/>
            <person name="Arick M.A. 2nd"/>
            <person name="Thrash A."/>
            <person name="Conover J.L."/>
            <person name="Sanders W.S."/>
            <person name="Peterson D.G."/>
            <person name="Frelichowski J.E."/>
            <person name="Scheffler J.A."/>
            <person name="Scheffler B.E."/>
            <person name="Wendel J.F."/>
        </authorList>
    </citation>
    <scope>NUCLEOTIDE SEQUENCE [LARGE SCALE GENOMIC DNA]</scope>
    <source>
        <strain evidence="1">157</strain>
        <tissue evidence="1">Leaf</tissue>
    </source>
</reference>
<dbReference type="AlphaFoldDB" id="A0A7J8MZT3"/>
<evidence type="ECO:0000313" key="2">
    <source>
        <dbReference type="Proteomes" id="UP000593572"/>
    </source>
</evidence>
<protein>
    <submittedName>
        <fullName evidence="1">Uncharacterized protein</fullName>
    </submittedName>
</protein>